<keyword evidence="1" id="KW-0175">Coiled coil</keyword>
<name>A0ABR2IE35_9PEZI</name>
<protein>
    <submittedName>
        <fullName evidence="3">Uncharacterized protein</fullName>
    </submittedName>
</protein>
<organism evidence="3 4">
    <name type="scientific">Apiospora arundinis</name>
    <dbReference type="NCBI Taxonomy" id="335852"/>
    <lineage>
        <taxon>Eukaryota</taxon>
        <taxon>Fungi</taxon>
        <taxon>Dikarya</taxon>
        <taxon>Ascomycota</taxon>
        <taxon>Pezizomycotina</taxon>
        <taxon>Sordariomycetes</taxon>
        <taxon>Xylariomycetidae</taxon>
        <taxon>Amphisphaeriales</taxon>
        <taxon>Apiosporaceae</taxon>
        <taxon>Apiospora</taxon>
    </lineage>
</organism>
<gene>
    <name evidence="3" type="ORF">PGQ11_008084</name>
</gene>
<evidence type="ECO:0000313" key="4">
    <source>
        <dbReference type="Proteomes" id="UP001390339"/>
    </source>
</evidence>
<feature type="region of interest" description="Disordered" evidence="2">
    <location>
        <begin position="242"/>
        <end position="300"/>
    </location>
</feature>
<feature type="compositionally biased region" description="Low complexity" evidence="2">
    <location>
        <begin position="393"/>
        <end position="403"/>
    </location>
</feature>
<comment type="caution">
    <text evidence="3">The sequence shown here is derived from an EMBL/GenBank/DDBJ whole genome shotgun (WGS) entry which is preliminary data.</text>
</comment>
<feature type="region of interest" description="Disordered" evidence="2">
    <location>
        <begin position="21"/>
        <end position="48"/>
    </location>
</feature>
<feature type="coiled-coil region" evidence="1">
    <location>
        <begin position="172"/>
        <end position="209"/>
    </location>
</feature>
<evidence type="ECO:0000256" key="2">
    <source>
        <dbReference type="SAM" id="MobiDB-lite"/>
    </source>
</evidence>
<feature type="region of interest" description="Disordered" evidence="2">
    <location>
        <begin position="312"/>
        <end position="428"/>
    </location>
</feature>
<dbReference type="Proteomes" id="UP001390339">
    <property type="component" value="Unassembled WGS sequence"/>
</dbReference>
<keyword evidence="4" id="KW-1185">Reference proteome</keyword>
<proteinExistence type="predicted"/>
<evidence type="ECO:0000256" key="1">
    <source>
        <dbReference type="SAM" id="Coils"/>
    </source>
</evidence>
<feature type="compositionally biased region" description="Acidic residues" evidence="2">
    <location>
        <begin position="404"/>
        <end position="417"/>
    </location>
</feature>
<sequence>MTPRINIPKISSFRFSQITTPGPLSPVSKRKLRNTLPPSPTVTTPQCPPPPRETFPFLWQCCSCYTIYRFSTTRRCLNCSHHYCTREVAFGDSNESSSSGGSNSNKKRRRKNKYCRSEFDYEGWAAWGAWRRGHALGIESTRPEDADAEKRAREAKFVTKMHNCFTDCDFPSQCFHTQIRVLEDRMREAEREDNEAEELTEEDDEILRAYAMSSSIIHAEADYAEEEEEDDDDYLELNLARDLPADEEGEKSPTSPSSRSPFFYDDNSHKSSSQVSSNAEPAYPFIIPGLGSSPSSPAVDATKLTTDEIFALIDEDDDMMPLEDSKTSTFRRRAGADSRLSVRPENPSETVSWADLPDDLSDLSNDLSDRGSSVNNGAGAGASDDDKYRRPNSSGSDASSSSAEWEDVDDDEEDVDMTENRETQGNGTALRLFKKARFAFMIEAEP</sequence>
<feature type="compositionally biased region" description="Low complexity" evidence="2">
    <location>
        <begin position="252"/>
        <end position="261"/>
    </location>
</feature>
<feature type="compositionally biased region" description="Low complexity" evidence="2">
    <location>
        <begin position="284"/>
        <end position="297"/>
    </location>
</feature>
<feature type="compositionally biased region" description="Low complexity" evidence="2">
    <location>
        <begin position="362"/>
        <end position="377"/>
    </location>
</feature>
<reference evidence="3 4" key="1">
    <citation type="journal article" date="2024" name="IMA Fungus">
        <title>Apiospora arundinis, a panoply of carbohydrate-active enzymes and secondary metabolites.</title>
        <authorList>
            <person name="Sorensen T."/>
            <person name="Petersen C."/>
            <person name="Muurmann A.T."/>
            <person name="Christiansen J.V."/>
            <person name="Brundto M.L."/>
            <person name="Overgaard C.K."/>
            <person name="Boysen A.T."/>
            <person name="Wollenberg R.D."/>
            <person name="Larsen T.O."/>
            <person name="Sorensen J.L."/>
            <person name="Nielsen K.L."/>
            <person name="Sondergaard T.E."/>
        </authorList>
    </citation>
    <scope>NUCLEOTIDE SEQUENCE [LARGE SCALE GENOMIC DNA]</scope>
    <source>
        <strain evidence="3 4">AAU 773</strain>
    </source>
</reference>
<dbReference type="EMBL" id="JAPCWZ010000005">
    <property type="protein sequence ID" value="KAK8861849.1"/>
    <property type="molecule type" value="Genomic_DNA"/>
</dbReference>
<accession>A0ABR2IE35</accession>
<evidence type="ECO:0000313" key="3">
    <source>
        <dbReference type="EMBL" id="KAK8861849.1"/>
    </source>
</evidence>